<proteinExistence type="predicted"/>
<organism evidence="1 2">
    <name type="scientific">Candidatus Enterococcus ikei</name>
    <dbReference type="NCBI Taxonomy" id="2815326"/>
    <lineage>
        <taxon>Bacteria</taxon>
        <taxon>Bacillati</taxon>
        <taxon>Bacillota</taxon>
        <taxon>Bacilli</taxon>
        <taxon>Lactobacillales</taxon>
        <taxon>Enterococcaceae</taxon>
        <taxon>Enterococcus</taxon>
    </lineage>
</organism>
<dbReference type="RefSeq" id="WP_207111679.1">
    <property type="nucleotide sequence ID" value="NZ_JAFLWD010000009.1"/>
</dbReference>
<name>A0ABS3GWD7_9ENTE</name>
<keyword evidence="2" id="KW-1185">Reference proteome</keyword>
<evidence type="ECO:0000313" key="2">
    <source>
        <dbReference type="Proteomes" id="UP000664632"/>
    </source>
</evidence>
<gene>
    <name evidence="1" type="ORF">JZO69_04390</name>
</gene>
<dbReference type="EMBL" id="JAFLWD010000009">
    <property type="protein sequence ID" value="MBO0439586.1"/>
    <property type="molecule type" value="Genomic_DNA"/>
</dbReference>
<sequence>MDTKSKLVFLDEIINNKLNLNNSIKILKDLNMPNGQSAILEVITKNDFYIFGKLGREHDINQFQIRKSDTLEPRNISKATDELFESFSYFLINKSTFAVSYLKESTAPSISYLSALITNEFKSTDKIWGWIECLVDENAIKALSGKDMIGTMYYDLTLPPEYTKQLLGLTEKEYDLLQNQKGIKVGVTLKAEKRKTSVFENNENAETFFRSLRKKGSNLKIKAKDDNDEMMQDFKLVDNPFTKNVNFEYNVSSLTDVKSIQTSIEDQLWYKSQQIEQAILRYIGIENDALE</sequence>
<accession>A0ABS3GWD7</accession>
<reference evidence="1 2" key="1">
    <citation type="submission" date="2021-03" db="EMBL/GenBank/DDBJ databases">
        <title>Enterococcal diversity collection.</title>
        <authorList>
            <person name="Gilmore M.S."/>
            <person name="Schwartzman J."/>
            <person name="Van Tyne D."/>
            <person name="Martin M."/>
            <person name="Earl A.M."/>
            <person name="Manson A.L."/>
            <person name="Straub T."/>
            <person name="Salamzade R."/>
            <person name="Saavedra J."/>
            <person name="Lebreton F."/>
            <person name="Prichula J."/>
            <person name="Schaufler K."/>
            <person name="Gaca A."/>
            <person name="Sgardioli B."/>
            <person name="Wagenaar J."/>
            <person name="Strong T."/>
        </authorList>
    </citation>
    <scope>NUCLEOTIDE SEQUENCE [LARGE SCALE GENOMIC DNA]</scope>
    <source>
        <strain evidence="1 2">DIV0869a</strain>
    </source>
</reference>
<protein>
    <submittedName>
        <fullName evidence="1">Uncharacterized protein</fullName>
    </submittedName>
</protein>
<evidence type="ECO:0000313" key="1">
    <source>
        <dbReference type="EMBL" id="MBO0439586.1"/>
    </source>
</evidence>
<comment type="caution">
    <text evidence="1">The sequence shown here is derived from an EMBL/GenBank/DDBJ whole genome shotgun (WGS) entry which is preliminary data.</text>
</comment>
<dbReference type="Proteomes" id="UP000664632">
    <property type="component" value="Unassembled WGS sequence"/>
</dbReference>